<dbReference type="Proteomes" id="UP000745663">
    <property type="component" value="Unassembled WGS sequence"/>
</dbReference>
<dbReference type="RefSeq" id="WP_203584383.1">
    <property type="nucleotide sequence ID" value="NZ_JACOPV010000006.1"/>
</dbReference>
<reference evidence="2 3" key="1">
    <citation type="submission" date="2020-08" db="EMBL/GenBank/DDBJ databases">
        <title>Description of novel Pseudomonas species.</title>
        <authorList>
            <person name="Duman M."/>
            <person name="Mulet M."/>
            <person name="Altun S."/>
            <person name="Saticioglu I.B."/>
            <person name="Lalucat J."/>
            <person name="Garcia-Valdes E."/>
        </authorList>
    </citation>
    <scope>NUCLEOTIDE SEQUENCE [LARGE SCALE GENOMIC DNA]</scope>
    <source>
        <strain evidence="2 3">P66</strain>
    </source>
</reference>
<sequence>MPLPWLIGVAAAAAVTAIVKSVSDDSPSSNSSSSSSADSERRKQERAAQRERERQGLKDRVSNLEKDRREQLKLQVKNAAQALGKKSVPISAAMTADGASTVGFGFSPFGVHPFIGQSATQMEQTISSTQLSSSAYGAAMKVILRANSSVSVEESKQFLMHLNVLEKLTSAIDTDEADQQTLTQLQVSAARIKRLQQLKSEVEQQA</sequence>
<keyword evidence="3" id="KW-1185">Reference proteome</keyword>
<feature type="region of interest" description="Disordered" evidence="1">
    <location>
        <begin position="21"/>
        <end position="69"/>
    </location>
</feature>
<feature type="compositionally biased region" description="Low complexity" evidence="1">
    <location>
        <begin position="21"/>
        <end position="37"/>
    </location>
</feature>
<organism evidence="2 3">
    <name type="scientific">Pseudomonas arcuscaelestis</name>
    <dbReference type="NCBI Taxonomy" id="2710591"/>
    <lineage>
        <taxon>Bacteria</taxon>
        <taxon>Pseudomonadati</taxon>
        <taxon>Pseudomonadota</taxon>
        <taxon>Gammaproteobacteria</taxon>
        <taxon>Pseudomonadales</taxon>
        <taxon>Pseudomonadaceae</taxon>
        <taxon>Pseudomonas</taxon>
    </lineage>
</organism>
<gene>
    <name evidence="2" type="ORF">H8F21_11540</name>
</gene>
<evidence type="ECO:0000313" key="2">
    <source>
        <dbReference type="EMBL" id="MBM5458192.1"/>
    </source>
</evidence>
<accession>A0ABS2BX45</accession>
<evidence type="ECO:0000313" key="3">
    <source>
        <dbReference type="Proteomes" id="UP000745663"/>
    </source>
</evidence>
<protein>
    <submittedName>
        <fullName evidence="2">Uncharacterized protein</fullName>
    </submittedName>
</protein>
<feature type="compositionally biased region" description="Basic and acidic residues" evidence="1">
    <location>
        <begin position="38"/>
        <end position="69"/>
    </location>
</feature>
<evidence type="ECO:0000256" key="1">
    <source>
        <dbReference type="SAM" id="MobiDB-lite"/>
    </source>
</evidence>
<comment type="caution">
    <text evidence="2">The sequence shown here is derived from an EMBL/GenBank/DDBJ whole genome shotgun (WGS) entry which is preliminary data.</text>
</comment>
<name>A0ABS2BX45_9PSED</name>
<dbReference type="EMBL" id="JACOPV010000006">
    <property type="protein sequence ID" value="MBM5458192.1"/>
    <property type="molecule type" value="Genomic_DNA"/>
</dbReference>
<proteinExistence type="predicted"/>